<dbReference type="InterPro" id="IPR007712">
    <property type="entry name" value="RelE/ParE_toxin"/>
</dbReference>
<evidence type="ECO:0000256" key="1">
    <source>
        <dbReference type="ARBA" id="ARBA00006226"/>
    </source>
</evidence>
<evidence type="ECO:0000256" key="2">
    <source>
        <dbReference type="ARBA" id="ARBA00022649"/>
    </source>
</evidence>
<reference evidence="4 6" key="2">
    <citation type="submission" date="2019-09" db="EMBL/GenBank/DDBJ databases">
        <authorList>
            <person name="Dittami M. S."/>
        </authorList>
    </citation>
    <scope>NUCLEOTIDE SEQUENCE [LARGE SCALE GENOMIC DNA]</scope>
    <source>
        <strain evidence="4">SPHINGO391</strain>
    </source>
</reference>
<protein>
    <submittedName>
        <fullName evidence="3">Plasmid stabilization system protein ParE</fullName>
    </submittedName>
</protein>
<accession>A0A5E7YDY3</accession>
<comment type="similarity">
    <text evidence="1">Belongs to the RelE toxin family.</text>
</comment>
<dbReference type="Pfam" id="PF05016">
    <property type="entry name" value="ParE_toxin"/>
    <property type="match status" value="1"/>
</dbReference>
<dbReference type="EMBL" id="QAOG01000001">
    <property type="protein sequence ID" value="PTQ62586.1"/>
    <property type="molecule type" value="Genomic_DNA"/>
</dbReference>
<dbReference type="Gene3D" id="3.30.2310.20">
    <property type="entry name" value="RelE-like"/>
    <property type="match status" value="1"/>
</dbReference>
<evidence type="ECO:0000313" key="3">
    <source>
        <dbReference type="EMBL" id="PTQ62586.1"/>
    </source>
</evidence>
<dbReference type="AlphaFoldDB" id="A0A2T5GTF7"/>
<reference evidence="3 5" key="1">
    <citation type="submission" date="2018-04" db="EMBL/GenBank/DDBJ databases">
        <title>Genomic Encyclopedia of Type Strains, Phase III (KMG-III): the genomes of soil and plant-associated and newly described type strains.</title>
        <authorList>
            <person name="Whitman W."/>
        </authorList>
    </citation>
    <scope>NUCLEOTIDE SEQUENCE [LARGE SCALE GENOMIC DNA]</scope>
    <source>
        <strain evidence="3 5">MA101b</strain>
    </source>
</reference>
<keyword evidence="5" id="KW-1185">Reference proteome</keyword>
<evidence type="ECO:0000313" key="5">
    <source>
        <dbReference type="Proteomes" id="UP000244189"/>
    </source>
</evidence>
<evidence type="ECO:0000313" key="6">
    <source>
        <dbReference type="Proteomes" id="UP000326857"/>
    </source>
</evidence>
<organism evidence="3 5">
    <name type="scientific">Sphingomonas aurantiaca</name>
    <dbReference type="NCBI Taxonomy" id="185949"/>
    <lineage>
        <taxon>Bacteria</taxon>
        <taxon>Pseudomonadati</taxon>
        <taxon>Pseudomonadota</taxon>
        <taxon>Alphaproteobacteria</taxon>
        <taxon>Sphingomonadales</taxon>
        <taxon>Sphingomonadaceae</taxon>
        <taxon>Sphingomonas</taxon>
    </lineage>
</organism>
<evidence type="ECO:0000313" key="4">
    <source>
        <dbReference type="EMBL" id="VVT04835.1"/>
    </source>
</evidence>
<sequence>MSRTSWAALARIDLARIDDFNARHDHDYADLVGRAAIAAGNFLADFPAAGPVVDRDERKWRVPETDYVLIYRIVPHGVEILRAFHARENWRKYP</sequence>
<dbReference type="PANTHER" id="PTHR33755">
    <property type="entry name" value="TOXIN PARE1-RELATED"/>
    <property type="match status" value="1"/>
</dbReference>
<dbReference type="EMBL" id="CABVLI010000030">
    <property type="protein sequence ID" value="VVT04835.1"/>
    <property type="molecule type" value="Genomic_DNA"/>
</dbReference>
<keyword evidence="2" id="KW-1277">Toxin-antitoxin system</keyword>
<dbReference type="InterPro" id="IPR035093">
    <property type="entry name" value="RelE/ParE_toxin_dom_sf"/>
</dbReference>
<gene>
    <name evidence="3" type="ORF">C8J26_0867</name>
    <name evidence="4" type="ORF">SPHINGO391_360034</name>
</gene>
<dbReference type="Proteomes" id="UP000244189">
    <property type="component" value="Unassembled WGS sequence"/>
</dbReference>
<dbReference type="Proteomes" id="UP000326857">
    <property type="component" value="Unassembled WGS sequence"/>
</dbReference>
<dbReference type="InterPro" id="IPR051803">
    <property type="entry name" value="TA_system_RelE-like_toxin"/>
</dbReference>
<dbReference type="RefSeq" id="WP_082445033.1">
    <property type="nucleotide sequence ID" value="NZ_JASPFN010000001.1"/>
</dbReference>
<accession>A0A2T5GTF7</accession>
<proteinExistence type="inferred from homology"/>
<name>A0A2T5GTF7_9SPHN</name>